<gene>
    <name evidence="1" type="ordered locus">Cycma_1531</name>
</gene>
<accession>G0J4R3</accession>
<proteinExistence type="predicted"/>
<dbReference type="EMBL" id="CP002955">
    <property type="protein sequence ID" value="AEL25293.1"/>
    <property type="molecule type" value="Genomic_DNA"/>
</dbReference>
<dbReference type="Gene3D" id="2.60.120.260">
    <property type="entry name" value="Galactose-binding domain-like"/>
    <property type="match status" value="1"/>
</dbReference>
<dbReference type="eggNOG" id="ENOG502Z7MR">
    <property type="taxonomic scope" value="Bacteria"/>
</dbReference>
<dbReference type="Proteomes" id="UP000001635">
    <property type="component" value="Chromosome"/>
</dbReference>
<dbReference type="STRING" id="880070.Cycma_1531"/>
<reference evidence="2" key="1">
    <citation type="submission" date="2011-07" db="EMBL/GenBank/DDBJ databases">
        <title>The complete genome of Cyclobacterium marinum DSM 745.</title>
        <authorList>
            <person name="Lucas S."/>
            <person name="Han J."/>
            <person name="Lapidus A."/>
            <person name="Bruce D."/>
            <person name="Goodwin L."/>
            <person name="Pitluck S."/>
            <person name="Peters L."/>
            <person name="Kyrpides N."/>
            <person name="Mavromatis K."/>
            <person name="Ivanova N."/>
            <person name="Ovchinnikova G."/>
            <person name="Chertkov O."/>
            <person name="Detter J.C."/>
            <person name="Tapia R."/>
            <person name="Han C."/>
            <person name="Land M."/>
            <person name="Hauser L."/>
            <person name="Markowitz V."/>
            <person name="Cheng J.-F."/>
            <person name="Hugenholtz P."/>
            <person name="Woyke T."/>
            <person name="Wu D."/>
            <person name="Tindall B."/>
            <person name="Schuetze A."/>
            <person name="Brambilla E."/>
            <person name="Klenk H.-P."/>
            <person name="Eisen J.A."/>
        </authorList>
    </citation>
    <scope>NUCLEOTIDE SEQUENCE [LARGE SCALE GENOMIC DNA]</scope>
    <source>
        <strain evidence="2">ATCC 25205 / DSM 745 / LMG 13164 / NCIMB 1802</strain>
    </source>
</reference>
<keyword evidence="2" id="KW-1185">Reference proteome</keyword>
<evidence type="ECO:0000313" key="1">
    <source>
        <dbReference type="EMBL" id="AEL25293.1"/>
    </source>
</evidence>
<name>G0J4R3_CYCMS</name>
<dbReference type="HOGENOM" id="CLU_862771_0_0_10"/>
<sequence>MKSFHKFVLVIVSISFFQTGCNTGMDEDIPSISDYSGTASISQGFATATINNLFECSNGRDAPLGISTAMDGSTWTVPAQVNFNDSNFPFASDLYNPCSGLTFNTDTEAVLALKDEDIIEVDPNGELITAFVFADNYFEMYINGVPVGKDMVPFTPFNSSILRFRVSYPFTIAMKLVDWEENSGLGSESNQGASFYPGDGGMVAVFKNQANEIVATTGADWKAQTFYTSPIKDLSCTTENGTQRLSYNCNTDGANDGTSFYALHWDIPANWQEEDFDDSSWPNATPYTNTEIGVNNKPAYTNFTSIFDDPIDDAEFIWSTNVILDNEVIVRFTVE</sequence>
<protein>
    <submittedName>
        <fullName evidence="1">Uncharacterized protein</fullName>
    </submittedName>
</protein>
<evidence type="ECO:0000313" key="2">
    <source>
        <dbReference type="Proteomes" id="UP000001635"/>
    </source>
</evidence>
<dbReference type="AlphaFoldDB" id="G0J4R3"/>
<organism evidence="1 2">
    <name type="scientific">Cyclobacterium marinum (strain ATCC 25205 / DSM 745 / LMG 13164 / NCIMB 1802)</name>
    <name type="common">Flectobacillus marinus</name>
    <dbReference type="NCBI Taxonomy" id="880070"/>
    <lineage>
        <taxon>Bacteria</taxon>
        <taxon>Pseudomonadati</taxon>
        <taxon>Bacteroidota</taxon>
        <taxon>Cytophagia</taxon>
        <taxon>Cytophagales</taxon>
        <taxon>Cyclobacteriaceae</taxon>
        <taxon>Cyclobacterium</taxon>
    </lineage>
</organism>
<dbReference type="KEGG" id="cmr:Cycma_1531"/>